<feature type="transmembrane region" description="Helical" evidence="1">
    <location>
        <begin position="180"/>
        <end position="203"/>
    </location>
</feature>
<dbReference type="InterPro" id="IPR010178">
    <property type="entry name" value="Lit"/>
</dbReference>
<keyword evidence="1" id="KW-0812">Transmembrane</keyword>
<comment type="caution">
    <text evidence="2">The sequence shown here is derived from an EMBL/GenBank/DDBJ whole genome shotgun (WGS) entry which is preliminary data.</text>
</comment>
<evidence type="ECO:0000313" key="3">
    <source>
        <dbReference type="Proteomes" id="UP000005990"/>
    </source>
</evidence>
<proteinExistence type="predicted"/>
<dbReference type="eggNOG" id="COG4478">
    <property type="taxonomic scope" value="Bacteria"/>
</dbReference>
<dbReference type="STRING" id="908337.HMPREF9257_0307"/>
<sequence length="213" mass="24640">MSPAKRYLFLGSIILTSFSLALTLLIILSPVIYWLITPIFKLDQIVGLSQADLQTNYLSMWKYLLNPIQTEFTFPNFSASSQGMQHFAEVKGLMWGNFSMSIASLFILPKLVQVIRKRRQKTWFKSQIKLAIVTPLFLLFIALIGFEPLFIAFHKLFFANDYWQFDSLKDPIINVLPESFFLLCFLGIILLYELVVILISSRIQAKLKSRRKS</sequence>
<dbReference type="Proteomes" id="UP000005990">
    <property type="component" value="Unassembled WGS sequence"/>
</dbReference>
<gene>
    <name evidence="2" type="ORF">HMPREF9257_0307</name>
</gene>
<evidence type="ECO:0000256" key="1">
    <source>
        <dbReference type="SAM" id="Phobius"/>
    </source>
</evidence>
<keyword evidence="1" id="KW-1133">Transmembrane helix</keyword>
<dbReference type="AlphaFoldDB" id="E4KNE5"/>
<keyword evidence="1" id="KW-0472">Membrane</keyword>
<feature type="transmembrane region" description="Helical" evidence="1">
    <location>
        <begin position="130"/>
        <end position="153"/>
    </location>
</feature>
<dbReference type="RefSeq" id="WP_006418054.1">
    <property type="nucleotide sequence ID" value="NZ_AENN01000011.1"/>
</dbReference>
<reference evidence="2 3" key="1">
    <citation type="submission" date="2010-10" db="EMBL/GenBank/DDBJ databases">
        <authorList>
            <person name="Durkin A.S."/>
            <person name="Madupu R."/>
            <person name="Torralba M."/>
            <person name="Gillis M."/>
            <person name="Methe B."/>
            <person name="Sutton G."/>
            <person name="Nelson K.E."/>
        </authorList>
    </citation>
    <scope>NUCLEOTIDE SEQUENCE [LARGE SCALE GENOMIC DNA]</scope>
    <source>
        <strain evidence="2 3">ACS-139-V-Col8</strain>
    </source>
</reference>
<evidence type="ECO:0000313" key="2">
    <source>
        <dbReference type="EMBL" id="EFR31520.1"/>
    </source>
</evidence>
<dbReference type="EMBL" id="AENN01000011">
    <property type="protein sequence ID" value="EFR31520.1"/>
    <property type="molecule type" value="Genomic_DNA"/>
</dbReference>
<protein>
    <submittedName>
        <fullName evidence="2">TIGR01906 family protein</fullName>
    </submittedName>
</protein>
<dbReference type="NCBIfam" id="TIGR01906">
    <property type="entry name" value="integ_TIGR01906"/>
    <property type="match status" value="1"/>
</dbReference>
<name>E4KNE5_9LACT</name>
<feature type="transmembrane region" description="Helical" evidence="1">
    <location>
        <begin position="7"/>
        <end position="36"/>
    </location>
</feature>
<accession>E4KNE5</accession>
<feature type="transmembrane region" description="Helical" evidence="1">
    <location>
        <begin position="92"/>
        <end position="109"/>
    </location>
</feature>
<dbReference type="Pfam" id="PF07314">
    <property type="entry name" value="Lit"/>
    <property type="match status" value="1"/>
</dbReference>
<organism evidence="2 3">
    <name type="scientific">Eremococcus coleocola ACS-139-V-Col8</name>
    <dbReference type="NCBI Taxonomy" id="908337"/>
    <lineage>
        <taxon>Bacteria</taxon>
        <taxon>Bacillati</taxon>
        <taxon>Bacillota</taxon>
        <taxon>Bacilli</taxon>
        <taxon>Lactobacillales</taxon>
        <taxon>Aerococcaceae</taxon>
        <taxon>Eremococcus</taxon>
    </lineage>
</organism>
<keyword evidence="3" id="KW-1185">Reference proteome</keyword>